<reference evidence="3 4" key="1">
    <citation type="journal article" date="2020" name="Nature">
        <title>Isolation of an archaeon at the prokaryote-eukaryote interface.</title>
        <authorList>
            <person name="Imachi H."/>
            <person name="Nobu M.K."/>
            <person name="Nakahara N."/>
            <person name="Morono Y."/>
            <person name="Ogawara M."/>
            <person name="Takaki Y."/>
            <person name="Takano Y."/>
            <person name="Uematsu K."/>
            <person name="Ikuta T."/>
            <person name="Ito M."/>
            <person name="Matsui Y."/>
            <person name="Miyazaki M."/>
            <person name="Murata K."/>
            <person name="Saito Y."/>
            <person name="Sakai S."/>
            <person name="Song C."/>
            <person name="Tasumi E."/>
            <person name="Yamanaka Y."/>
            <person name="Yamaguchi T."/>
            <person name="Kamagata Y."/>
            <person name="Tamaki H."/>
            <person name="Takai K."/>
        </authorList>
    </citation>
    <scope>NUCLEOTIDE SEQUENCE [LARGE SCALE GENOMIC DNA]</scope>
    <source>
        <strain evidence="3 4">MK-D1</strain>
    </source>
</reference>
<dbReference type="CDD" id="cd00130">
    <property type="entry name" value="PAS"/>
    <property type="match status" value="1"/>
</dbReference>
<evidence type="ECO:0000313" key="3">
    <source>
        <dbReference type="EMBL" id="QEE17444.1"/>
    </source>
</evidence>
<feature type="domain" description="PAC" evidence="2">
    <location>
        <begin position="86"/>
        <end position="138"/>
    </location>
</feature>
<keyword evidence="4" id="KW-1185">Reference proteome</keyword>
<evidence type="ECO:0000259" key="2">
    <source>
        <dbReference type="PROSITE" id="PS50113"/>
    </source>
</evidence>
<dbReference type="OrthoDB" id="230688at2157"/>
<reference evidence="3 4" key="2">
    <citation type="journal article" date="2024" name="Int. J. Syst. Evol. Microbiol.">
        <title>Promethearchaeum syntrophicum gen. nov., sp. nov., an anaerobic, obligately syntrophic archaeon, the first isolate of the lineage 'Asgard' archaea, and proposal of the new archaeal phylum Promethearchaeota phyl. nov. and kingdom Promethearchaeati regn. nov.</title>
        <authorList>
            <person name="Imachi H."/>
            <person name="Nobu M.K."/>
            <person name="Kato S."/>
            <person name="Takaki Y."/>
            <person name="Miyazaki M."/>
            <person name="Miyata M."/>
            <person name="Ogawara M."/>
            <person name="Saito Y."/>
            <person name="Sakai S."/>
            <person name="Tahara Y.O."/>
            <person name="Takano Y."/>
            <person name="Tasumi E."/>
            <person name="Uematsu K."/>
            <person name="Yoshimura T."/>
            <person name="Itoh T."/>
            <person name="Ohkuma M."/>
            <person name="Takai K."/>
        </authorList>
    </citation>
    <scope>NUCLEOTIDE SEQUENCE [LARGE SCALE GENOMIC DNA]</scope>
    <source>
        <strain evidence="3 4">MK-D1</strain>
    </source>
</reference>
<dbReference type="GO" id="GO:0016301">
    <property type="term" value="F:kinase activity"/>
    <property type="evidence" value="ECO:0007669"/>
    <property type="project" value="UniProtKB-KW"/>
</dbReference>
<sequence>MDNLDQNDYNLRKQMRSNIFDKIRDGVIIMDLKGFIVDINKSVEKITGYTREEGLSRSWKDFAPEEVINPLREMFHQNRLLTDFSKISEFKFLHKSGKFIPMECFFDIINDNHGNMEYVVLFIRDIIKRKTFEEKLEKTLDHLNTLSDLLPICANCKKIRDDKGYWEQVETYLQKHSDVKFTHGICPKCAKELYGDLLKD</sequence>
<proteinExistence type="predicted"/>
<dbReference type="Pfam" id="PF13426">
    <property type="entry name" value="PAS_9"/>
    <property type="match status" value="1"/>
</dbReference>
<feature type="domain" description="PAS" evidence="1">
    <location>
        <begin position="12"/>
        <end position="78"/>
    </location>
</feature>
<dbReference type="InterPro" id="IPR035965">
    <property type="entry name" value="PAS-like_dom_sf"/>
</dbReference>
<dbReference type="KEGG" id="psyt:DSAG12_03281"/>
<evidence type="ECO:0000259" key="1">
    <source>
        <dbReference type="PROSITE" id="PS50112"/>
    </source>
</evidence>
<dbReference type="PROSITE" id="PS50113">
    <property type="entry name" value="PAC"/>
    <property type="match status" value="1"/>
</dbReference>
<dbReference type="GeneID" id="41331249"/>
<dbReference type="InterPro" id="IPR000014">
    <property type="entry name" value="PAS"/>
</dbReference>
<dbReference type="RefSeq" id="WP_147664337.1">
    <property type="nucleotide sequence ID" value="NZ_CP042905.2"/>
</dbReference>
<dbReference type="NCBIfam" id="TIGR00229">
    <property type="entry name" value="sensory_box"/>
    <property type="match status" value="1"/>
</dbReference>
<dbReference type="Proteomes" id="UP000321408">
    <property type="component" value="Chromosome"/>
</dbReference>
<evidence type="ECO:0000313" key="4">
    <source>
        <dbReference type="Proteomes" id="UP000321408"/>
    </source>
</evidence>
<dbReference type="AlphaFoldDB" id="A0A5B9DEA3"/>
<dbReference type="Gene3D" id="3.30.450.20">
    <property type="entry name" value="PAS domain"/>
    <property type="match status" value="1"/>
</dbReference>
<dbReference type="SMART" id="SM00091">
    <property type="entry name" value="PAS"/>
    <property type="match status" value="1"/>
</dbReference>
<dbReference type="EMBL" id="CP042905">
    <property type="protein sequence ID" value="QEE17444.1"/>
    <property type="molecule type" value="Genomic_DNA"/>
</dbReference>
<dbReference type="SUPFAM" id="SSF55785">
    <property type="entry name" value="PYP-like sensor domain (PAS domain)"/>
    <property type="match status" value="1"/>
</dbReference>
<protein>
    <submittedName>
        <fullName evidence="3">PAS domain S-box protein</fullName>
    </submittedName>
</protein>
<dbReference type="PROSITE" id="PS50112">
    <property type="entry name" value="PAS"/>
    <property type="match status" value="1"/>
</dbReference>
<name>A0A5B9DEA3_9ARCH</name>
<accession>A0A5B9DEA3</accession>
<gene>
    <name evidence="3" type="ORF">DSAG12_03281</name>
</gene>
<organism evidence="3 4">
    <name type="scientific">Promethearchaeum syntrophicum</name>
    <dbReference type="NCBI Taxonomy" id="2594042"/>
    <lineage>
        <taxon>Archaea</taxon>
        <taxon>Promethearchaeati</taxon>
        <taxon>Promethearchaeota</taxon>
        <taxon>Promethearchaeia</taxon>
        <taxon>Promethearchaeales</taxon>
        <taxon>Promethearchaeaceae</taxon>
        <taxon>Promethearchaeum</taxon>
    </lineage>
</organism>
<dbReference type="InterPro" id="IPR000700">
    <property type="entry name" value="PAS-assoc_C"/>
</dbReference>